<evidence type="ECO:0000256" key="6">
    <source>
        <dbReference type="SAM" id="Phobius"/>
    </source>
</evidence>
<dbReference type="PANTHER" id="PTHR33885">
    <property type="entry name" value="PHAGE SHOCK PROTEIN C"/>
    <property type="match status" value="1"/>
</dbReference>
<keyword evidence="9" id="KW-1185">Reference proteome</keyword>
<dbReference type="AlphaFoldDB" id="A0A561SJB7"/>
<feature type="transmembrane region" description="Helical" evidence="6">
    <location>
        <begin position="71"/>
        <end position="95"/>
    </location>
</feature>
<keyword evidence="4 6" id="KW-1133">Transmembrane helix</keyword>
<reference evidence="8 9" key="1">
    <citation type="submission" date="2019-06" db="EMBL/GenBank/DDBJ databases">
        <title>Sequencing the genomes of 1000 actinobacteria strains.</title>
        <authorList>
            <person name="Klenk H.-P."/>
        </authorList>
    </citation>
    <scope>NUCLEOTIDE SEQUENCE [LARGE SCALE GENOMIC DNA]</scope>
    <source>
        <strain evidence="8 9">DSM 45671</strain>
    </source>
</reference>
<name>A0A561SJB7_9PSEU</name>
<evidence type="ECO:0000256" key="5">
    <source>
        <dbReference type="ARBA" id="ARBA00023136"/>
    </source>
</evidence>
<organism evidence="8 9">
    <name type="scientific">Pseudonocardia hierapolitana</name>
    <dbReference type="NCBI Taxonomy" id="1128676"/>
    <lineage>
        <taxon>Bacteria</taxon>
        <taxon>Bacillati</taxon>
        <taxon>Actinomycetota</taxon>
        <taxon>Actinomycetes</taxon>
        <taxon>Pseudonocardiales</taxon>
        <taxon>Pseudonocardiaceae</taxon>
        <taxon>Pseudonocardia</taxon>
    </lineage>
</organism>
<dbReference type="EMBL" id="VIWU01000001">
    <property type="protein sequence ID" value="TWF74945.1"/>
    <property type="molecule type" value="Genomic_DNA"/>
</dbReference>
<evidence type="ECO:0000313" key="8">
    <source>
        <dbReference type="EMBL" id="TWF74945.1"/>
    </source>
</evidence>
<accession>A0A561SJB7</accession>
<gene>
    <name evidence="8" type="ORF">FHX44_11829</name>
</gene>
<protein>
    <submittedName>
        <fullName evidence="8">Phage shock protein C (PspC) family protein</fullName>
    </submittedName>
</protein>
<evidence type="ECO:0000256" key="4">
    <source>
        <dbReference type="ARBA" id="ARBA00022989"/>
    </source>
</evidence>
<comment type="subcellular location">
    <subcellularLocation>
        <location evidence="1">Cell membrane</location>
        <topology evidence="1">Single-pass membrane protein</topology>
    </subcellularLocation>
</comment>
<keyword evidence="3 6" id="KW-0812">Transmembrane</keyword>
<evidence type="ECO:0000313" key="9">
    <source>
        <dbReference type="Proteomes" id="UP000321261"/>
    </source>
</evidence>
<evidence type="ECO:0000256" key="3">
    <source>
        <dbReference type="ARBA" id="ARBA00022692"/>
    </source>
</evidence>
<dbReference type="InterPro" id="IPR007168">
    <property type="entry name" value="Phageshock_PspC_N"/>
</dbReference>
<dbReference type="Proteomes" id="UP000321261">
    <property type="component" value="Unassembled WGS sequence"/>
</dbReference>
<dbReference type="Pfam" id="PF04024">
    <property type="entry name" value="PspC"/>
    <property type="match status" value="1"/>
</dbReference>
<dbReference type="GO" id="GO:0005886">
    <property type="term" value="C:plasma membrane"/>
    <property type="evidence" value="ECO:0007669"/>
    <property type="project" value="UniProtKB-SubCell"/>
</dbReference>
<dbReference type="PANTHER" id="PTHR33885:SF3">
    <property type="entry name" value="PHAGE SHOCK PROTEIN C"/>
    <property type="match status" value="1"/>
</dbReference>
<comment type="caution">
    <text evidence="8">The sequence shown here is derived from an EMBL/GenBank/DDBJ whole genome shotgun (WGS) entry which is preliminary data.</text>
</comment>
<evidence type="ECO:0000256" key="2">
    <source>
        <dbReference type="ARBA" id="ARBA00022475"/>
    </source>
</evidence>
<dbReference type="InterPro" id="IPR052027">
    <property type="entry name" value="PspC"/>
</dbReference>
<sequence>MVSGEAERRISPVRFTTLRLQNAERNDQLMESIHSTFHHAGLVRPQDGRVLAGVCAGLGRRFGLAPWPARLLFVLILLIVPGSQLLIYPVLWILMPNEAPAVTSVPMTPENETASVA</sequence>
<keyword evidence="5 6" id="KW-0472">Membrane</keyword>
<keyword evidence="2" id="KW-1003">Cell membrane</keyword>
<proteinExistence type="predicted"/>
<evidence type="ECO:0000259" key="7">
    <source>
        <dbReference type="Pfam" id="PF04024"/>
    </source>
</evidence>
<evidence type="ECO:0000256" key="1">
    <source>
        <dbReference type="ARBA" id="ARBA00004162"/>
    </source>
</evidence>
<feature type="domain" description="Phage shock protein PspC N-terminal" evidence="7">
    <location>
        <begin position="41"/>
        <end position="98"/>
    </location>
</feature>